<dbReference type="GO" id="GO:0003700">
    <property type="term" value="F:DNA-binding transcription factor activity"/>
    <property type="evidence" value="ECO:0007669"/>
    <property type="project" value="InterPro"/>
</dbReference>
<sequence length="124" mass="14036">MSIDRETFDHSSEDELEELSSTEQVLGFLAANDDRAFKATEIAARTELDGGTVSTALTRLKNRELVEHKGTYWAITSDAQRLERYDGYSRATRLFNEQFGAEEKAAWKEHAPSEPHPSLEEDSQ</sequence>
<dbReference type="EMBL" id="CP071463">
    <property type="protein sequence ID" value="QSW83977.1"/>
    <property type="molecule type" value="Genomic_DNA"/>
</dbReference>
<dbReference type="InterPro" id="IPR000835">
    <property type="entry name" value="HTH_MarR-typ"/>
</dbReference>
<name>A0A8A2U5M1_9EURY</name>
<protein>
    <submittedName>
        <fullName evidence="3">MarR family transcriptional regulator</fullName>
    </submittedName>
</protein>
<gene>
    <name evidence="3" type="ORF">J0X27_10930</name>
</gene>
<accession>A0A8A2U5M1</accession>
<dbReference type="InterPro" id="IPR036388">
    <property type="entry name" value="WH-like_DNA-bd_sf"/>
</dbReference>
<dbReference type="InterPro" id="IPR036390">
    <property type="entry name" value="WH_DNA-bd_sf"/>
</dbReference>
<feature type="region of interest" description="Disordered" evidence="1">
    <location>
        <begin position="103"/>
        <end position="124"/>
    </location>
</feature>
<reference evidence="3 4" key="1">
    <citation type="journal article" date="2006" name="Int. J. Syst. Evol. Microbiol.">
        <title>Haloterrigena longa sp. nov. and Haloterrigena limicola sp. nov., extremely halophilic archaea isolated from a salt lake.</title>
        <authorList>
            <person name="Cui H.L."/>
            <person name="Tohty D."/>
            <person name="Zhou P.J."/>
            <person name="Liu S.J."/>
        </authorList>
    </citation>
    <scope>NUCLEOTIDE SEQUENCE [LARGE SCALE GENOMIC DNA]</scope>
    <source>
        <strain evidence="3 4">ABH32</strain>
    </source>
</reference>
<proteinExistence type="predicted"/>
<keyword evidence="4" id="KW-1185">Reference proteome</keyword>
<dbReference type="RefSeq" id="WP_207269226.1">
    <property type="nucleotide sequence ID" value="NZ_CP071463.1"/>
</dbReference>
<organism evidence="3 4">
    <name type="scientific">Natrinema longum</name>
    <dbReference type="NCBI Taxonomy" id="370324"/>
    <lineage>
        <taxon>Archaea</taxon>
        <taxon>Methanobacteriati</taxon>
        <taxon>Methanobacteriota</taxon>
        <taxon>Stenosarchaea group</taxon>
        <taxon>Halobacteria</taxon>
        <taxon>Halobacteriales</taxon>
        <taxon>Natrialbaceae</taxon>
        <taxon>Natrinema</taxon>
    </lineage>
</organism>
<feature type="domain" description="HTH marR-type" evidence="2">
    <location>
        <begin position="24"/>
        <end position="68"/>
    </location>
</feature>
<dbReference type="OrthoDB" id="195563at2157"/>
<dbReference type="AlphaFoldDB" id="A0A8A2U5M1"/>
<dbReference type="Pfam" id="PF12802">
    <property type="entry name" value="MarR_2"/>
    <property type="match status" value="1"/>
</dbReference>
<evidence type="ECO:0000256" key="1">
    <source>
        <dbReference type="SAM" id="MobiDB-lite"/>
    </source>
</evidence>
<dbReference type="Proteomes" id="UP000663191">
    <property type="component" value="Chromosome"/>
</dbReference>
<dbReference type="KEGG" id="hlo:J0X27_10930"/>
<evidence type="ECO:0000313" key="3">
    <source>
        <dbReference type="EMBL" id="QSW83977.1"/>
    </source>
</evidence>
<evidence type="ECO:0000313" key="4">
    <source>
        <dbReference type="Proteomes" id="UP000663191"/>
    </source>
</evidence>
<evidence type="ECO:0000259" key="2">
    <source>
        <dbReference type="Pfam" id="PF12802"/>
    </source>
</evidence>
<dbReference type="Gene3D" id="1.10.10.10">
    <property type="entry name" value="Winged helix-like DNA-binding domain superfamily/Winged helix DNA-binding domain"/>
    <property type="match status" value="1"/>
</dbReference>
<dbReference type="SUPFAM" id="SSF46785">
    <property type="entry name" value="Winged helix' DNA-binding domain"/>
    <property type="match status" value="1"/>
</dbReference>
<dbReference type="GeneID" id="63184264"/>